<evidence type="ECO:0000259" key="4">
    <source>
        <dbReference type="Pfam" id="PF18474"/>
    </source>
</evidence>
<name>A0A6A7G5P8_9CRUS</name>
<evidence type="ECO:0000256" key="2">
    <source>
        <dbReference type="SAM" id="MobiDB-lite"/>
    </source>
</evidence>
<feature type="region of interest" description="Disordered" evidence="2">
    <location>
        <begin position="1"/>
        <end position="32"/>
    </location>
</feature>
<feature type="domain" description="DUF1308" evidence="3">
    <location>
        <begin position="285"/>
        <end position="440"/>
    </location>
</feature>
<dbReference type="EMBL" id="IACT01006388">
    <property type="protein sequence ID" value="LAC25522.1"/>
    <property type="molecule type" value="mRNA"/>
</dbReference>
<evidence type="ECO:0000259" key="3">
    <source>
        <dbReference type="Pfam" id="PF07000"/>
    </source>
</evidence>
<accession>A0A6A7G5P8</accession>
<dbReference type="AlphaFoldDB" id="A0A6A7G5P8"/>
<dbReference type="InterPro" id="IPR041076">
    <property type="entry name" value="DUF5614"/>
</dbReference>
<dbReference type="PANTHER" id="PTHR13379">
    <property type="entry name" value="UNCHARACTERIZED DUF1308"/>
    <property type="match status" value="1"/>
</dbReference>
<evidence type="ECO:0000256" key="1">
    <source>
        <dbReference type="ARBA" id="ARBA00006588"/>
    </source>
</evidence>
<dbReference type="InterPro" id="IPR010733">
    <property type="entry name" value="DUF1308"/>
</dbReference>
<reference evidence="5" key="1">
    <citation type="submission" date="2017-11" db="EMBL/GenBank/DDBJ databases">
        <title>The sensing device of the deep-sea amphipod.</title>
        <authorList>
            <person name="Kobayashi H."/>
            <person name="Nagahama T."/>
            <person name="Arai W."/>
            <person name="Sasagawa Y."/>
            <person name="Umeda M."/>
            <person name="Hayashi T."/>
            <person name="Nikaido I."/>
            <person name="Watanabe H."/>
            <person name="Oguri K."/>
            <person name="Kitazato H."/>
            <person name="Fujioka K."/>
            <person name="Kido Y."/>
            <person name="Takami H."/>
        </authorList>
    </citation>
    <scope>NUCLEOTIDE SEQUENCE</scope>
    <source>
        <tissue evidence="5">Whole body</tissue>
    </source>
</reference>
<feature type="domain" description="DUF5614" evidence="4">
    <location>
        <begin position="42"/>
        <end position="240"/>
    </location>
</feature>
<organism evidence="5">
    <name type="scientific">Hirondellea gigas</name>
    <dbReference type="NCBI Taxonomy" id="1518452"/>
    <lineage>
        <taxon>Eukaryota</taxon>
        <taxon>Metazoa</taxon>
        <taxon>Ecdysozoa</taxon>
        <taxon>Arthropoda</taxon>
        <taxon>Crustacea</taxon>
        <taxon>Multicrustacea</taxon>
        <taxon>Malacostraca</taxon>
        <taxon>Eumalacostraca</taxon>
        <taxon>Peracarida</taxon>
        <taxon>Amphipoda</taxon>
        <taxon>Amphilochidea</taxon>
        <taxon>Lysianassida</taxon>
        <taxon>Lysianassidira</taxon>
        <taxon>Lysianassoidea</taxon>
        <taxon>Lysianassidae</taxon>
        <taxon>Hirondellea</taxon>
    </lineage>
</organism>
<dbReference type="Pfam" id="PF18474">
    <property type="entry name" value="DUF5614"/>
    <property type="match status" value="1"/>
</dbReference>
<dbReference type="PANTHER" id="PTHR13379:SF0">
    <property type="entry name" value="UPF0415 PROTEIN C7ORF25"/>
    <property type="match status" value="1"/>
</dbReference>
<dbReference type="Pfam" id="PF07000">
    <property type="entry name" value="DUF1308"/>
    <property type="match status" value="1"/>
</dbReference>
<sequence length="442" mass="49250">MSDSENLSDISDELFASDSDSEITSQSFSRDPPANEEICSFCDQAENLQHRINELWNRERIPGLAKLRKCVVKECAFLKSQKDSRTSRFSITTSNLPYLEVVYRVLSAENDVVSIFKRFRFPNSSTAGTIAGSSHGAKSKTCEVDIVSENGAKWIKVKAQSPLATQRGCEGESSLRYKNLIESLKRIVHATEFNKVHFQPPKVVVVFSKGVTESIARSIRDLTVFVRGDILSDFVLADEDTHSGDDSRDFAGYSGGKLLTTSREDLEWFESTKTREYKDSEKPLLNVDVTALVSYVSDMTNGYIKDSFRDEFLRRMASDESKVPALPLIEKHFANHSLIICQTANDRFRSLMTAVGGDRELERSKKLMSLVTVVPDQPSERSKALKGGSLSPENKIVFGTGDFLQATTLTANQAAVRSAASQGVDFSVYFHPARSLTEREND</sequence>
<comment type="similarity">
    <text evidence="1">Belongs to the UPF0415 family.</text>
</comment>
<evidence type="ECO:0000313" key="5">
    <source>
        <dbReference type="EMBL" id="LAC25522.1"/>
    </source>
</evidence>
<protein>
    <submittedName>
        <fullName evidence="5">UPF0415 protein C7orf25 homolog</fullName>
    </submittedName>
</protein>
<proteinExistence type="evidence at transcript level"/>